<dbReference type="InterPro" id="IPR008207">
    <property type="entry name" value="Sig_transdc_His_kin_Hpt_dom"/>
</dbReference>
<evidence type="ECO:0000256" key="13">
    <source>
        <dbReference type="SAM" id="MobiDB-lite"/>
    </source>
</evidence>
<dbReference type="Proteomes" id="UP001155059">
    <property type="component" value="Unassembled WGS sequence"/>
</dbReference>
<dbReference type="SMART" id="SM00073">
    <property type="entry name" value="HPT"/>
    <property type="match status" value="1"/>
</dbReference>
<keyword evidence="7" id="KW-0547">Nucleotide-binding</keyword>
<evidence type="ECO:0000256" key="5">
    <source>
        <dbReference type="ARBA" id="ARBA00022553"/>
    </source>
</evidence>
<dbReference type="EC" id="2.7.13.3" evidence="2"/>
<dbReference type="InterPro" id="IPR051315">
    <property type="entry name" value="Bact_Chemotaxis_CheA"/>
</dbReference>
<feature type="domain" description="Histidine kinase" evidence="14">
    <location>
        <begin position="271"/>
        <end position="547"/>
    </location>
</feature>
<dbReference type="PANTHER" id="PTHR43395">
    <property type="entry name" value="SENSOR HISTIDINE KINASE CHEA"/>
    <property type="match status" value="1"/>
</dbReference>
<dbReference type="SUPFAM" id="SSF47384">
    <property type="entry name" value="Homodimeric domain of signal transducing histidine kinase"/>
    <property type="match status" value="1"/>
</dbReference>
<dbReference type="PROSITE" id="PS50894">
    <property type="entry name" value="HPT"/>
    <property type="match status" value="1"/>
</dbReference>
<dbReference type="InterPro" id="IPR036097">
    <property type="entry name" value="HisK_dim/P_sf"/>
</dbReference>
<comment type="function">
    <text evidence="11">Involved in the transmission of sensory signals from the chemoreceptors to the flagellar motors. CheA is autophosphorylated; it can transfer its phosphate group to either CheB or CheY.</text>
</comment>
<gene>
    <name evidence="17" type="ORF">M1B34_09550</name>
</gene>
<dbReference type="RefSeq" id="WP_268264948.1">
    <property type="nucleotide sequence ID" value="NZ_JALQCW010000019.1"/>
</dbReference>
<dbReference type="CDD" id="cd00088">
    <property type="entry name" value="HPT"/>
    <property type="match status" value="1"/>
</dbReference>
<organism evidence="17 18">
    <name type="scientific">Pseudomonas morbosilactucae</name>
    <dbReference type="NCBI Taxonomy" id="2938197"/>
    <lineage>
        <taxon>Bacteria</taxon>
        <taxon>Pseudomonadati</taxon>
        <taxon>Pseudomonadota</taxon>
        <taxon>Gammaproteobacteria</taxon>
        <taxon>Pseudomonadales</taxon>
        <taxon>Pseudomonadaceae</taxon>
        <taxon>Pseudomonas</taxon>
    </lineage>
</organism>
<dbReference type="SMART" id="SM01231">
    <property type="entry name" value="H-kinase_dim"/>
    <property type="match status" value="1"/>
</dbReference>
<dbReference type="InterPro" id="IPR003594">
    <property type="entry name" value="HATPase_dom"/>
</dbReference>
<dbReference type="EMBL" id="JALQCW010000019">
    <property type="protein sequence ID" value="MCK9797964.1"/>
    <property type="molecule type" value="Genomic_DNA"/>
</dbReference>
<evidence type="ECO:0000256" key="10">
    <source>
        <dbReference type="ARBA" id="ARBA00023012"/>
    </source>
</evidence>
<evidence type="ECO:0000256" key="8">
    <source>
        <dbReference type="ARBA" id="ARBA00022777"/>
    </source>
</evidence>
<dbReference type="GO" id="GO:0000155">
    <property type="term" value="F:phosphorelay sensor kinase activity"/>
    <property type="evidence" value="ECO:0007669"/>
    <property type="project" value="InterPro"/>
</dbReference>
<dbReference type="InterPro" id="IPR004105">
    <property type="entry name" value="CheA-like_dim"/>
</dbReference>
<keyword evidence="10" id="KW-0902">Two-component regulatory system</keyword>
<keyword evidence="6" id="KW-0808">Transferase</keyword>
<dbReference type="GO" id="GO:0005524">
    <property type="term" value="F:ATP binding"/>
    <property type="evidence" value="ECO:0007669"/>
    <property type="project" value="UniProtKB-KW"/>
</dbReference>
<evidence type="ECO:0000313" key="18">
    <source>
        <dbReference type="Proteomes" id="UP001155059"/>
    </source>
</evidence>
<dbReference type="InterPro" id="IPR004358">
    <property type="entry name" value="Sig_transdc_His_kin-like_C"/>
</dbReference>
<dbReference type="AlphaFoldDB" id="A0A9X2C6A8"/>
<comment type="catalytic activity">
    <reaction evidence="1">
        <text>ATP + protein L-histidine = ADP + protein N-phospho-L-histidine.</text>
        <dbReference type="EC" id="2.7.13.3"/>
    </reaction>
</comment>
<dbReference type="SUPFAM" id="SSF47226">
    <property type="entry name" value="Histidine-containing phosphotransfer domain, HPT domain"/>
    <property type="match status" value="1"/>
</dbReference>
<dbReference type="Pfam" id="PF01627">
    <property type="entry name" value="Hpt"/>
    <property type="match status" value="1"/>
</dbReference>
<dbReference type="GO" id="GO:0006935">
    <property type="term" value="P:chemotaxis"/>
    <property type="evidence" value="ECO:0007669"/>
    <property type="project" value="UniProtKB-KW"/>
</dbReference>
<dbReference type="CDD" id="cd00731">
    <property type="entry name" value="CheA_reg"/>
    <property type="match status" value="1"/>
</dbReference>
<accession>A0A9X2C6A8</accession>
<dbReference type="SMART" id="SM00387">
    <property type="entry name" value="HATPase_c"/>
    <property type="match status" value="1"/>
</dbReference>
<dbReference type="PRINTS" id="PR00344">
    <property type="entry name" value="BCTRLSENSOR"/>
</dbReference>
<name>A0A9X2C6A8_9PSED</name>
<dbReference type="PROSITE" id="PS50851">
    <property type="entry name" value="CHEW"/>
    <property type="match status" value="1"/>
</dbReference>
<feature type="modified residue" description="Phosphohistidine" evidence="12">
    <location>
        <position position="50"/>
    </location>
</feature>
<evidence type="ECO:0000256" key="9">
    <source>
        <dbReference type="ARBA" id="ARBA00022840"/>
    </source>
</evidence>
<dbReference type="InterPro" id="IPR002545">
    <property type="entry name" value="CheW-lke_dom"/>
</dbReference>
<evidence type="ECO:0000256" key="3">
    <source>
        <dbReference type="ARBA" id="ARBA00021495"/>
    </source>
</evidence>
<keyword evidence="8" id="KW-0418">Kinase</keyword>
<dbReference type="Gene3D" id="3.30.565.10">
    <property type="entry name" value="Histidine kinase-like ATPase, C-terminal domain"/>
    <property type="match status" value="1"/>
</dbReference>
<feature type="domain" description="CheW-like" evidence="15">
    <location>
        <begin position="549"/>
        <end position="679"/>
    </location>
</feature>
<evidence type="ECO:0000259" key="15">
    <source>
        <dbReference type="PROSITE" id="PS50851"/>
    </source>
</evidence>
<dbReference type="InterPro" id="IPR036061">
    <property type="entry name" value="CheW-like_dom_sf"/>
</dbReference>
<feature type="region of interest" description="Disordered" evidence="13">
    <location>
        <begin position="279"/>
        <end position="299"/>
    </location>
</feature>
<dbReference type="GO" id="GO:0005737">
    <property type="term" value="C:cytoplasm"/>
    <property type="evidence" value="ECO:0007669"/>
    <property type="project" value="InterPro"/>
</dbReference>
<dbReference type="SUPFAM" id="SSF50341">
    <property type="entry name" value="CheW-like"/>
    <property type="match status" value="1"/>
</dbReference>
<evidence type="ECO:0000256" key="4">
    <source>
        <dbReference type="ARBA" id="ARBA00022500"/>
    </source>
</evidence>
<keyword evidence="4" id="KW-0145">Chemotaxis</keyword>
<dbReference type="Pfam" id="PF02895">
    <property type="entry name" value="H-kinase_dim"/>
    <property type="match status" value="1"/>
</dbReference>
<dbReference type="PROSITE" id="PS50109">
    <property type="entry name" value="HIS_KIN"/>
    <property type="match status" value="1"/>
</dbReference>
<keyword evidence="9" id="KW-0067">ATP-binding</keyword>
<dbReference type="CDD" id="cd16916">
    <property type="entry name" value="HATPase_CheA-like"/>
    <property type="match status" value="1"/>
</dbReference>
<dbReference type="Pfam" id="PF02518">
    <property type="entry name" value="HATPase_c"/>
    <property type="match status" value="1"/>
</dbReference>
<evidence type="ECO:0000259" key="14">
    <source>
        <dbReference type="PROSITE" id="PS50109"/>
    </source>
</evidence>
<dbReference type="Pfam" id="PF01584">
    <property type="entry name" value="CheW"/>
    <property type="match status" value="1"/>
</dbReference>
<evidence type="ECO:0000256" key="6">
    <source>
        <dbReference type="ARBA" id="ARBA00022679"/>
    </source>
</evidence>
<dbReference type="SMART" id="SM00260">
    <property type="entry name" value="CheW"/>
    <property type="match status" value="1"/>
</dbReference>
<dbReference type="FunFam" id="3.30.565.10:FF:000016">
    <property type="entry name" value="Chemotaxis protein CheA, putative"/>
    <property type="match status" value="1"/>
</dbReference>
<evidence type="ECO:0000313" key="17">
    <source>
        <dbReference type="EMBL" id="MCK9797964.1"/>
    </source>
</evidence>
<proteinExistence type="predicted"/>
<dbReference type="SUPFAM" id="SSF55874">
    <property type="entry name" value="ATPase domain of HSP90 chaperone/DNA topoisomerase II/histidine kinase"/>
    <property type="match status" value="1"/>
</dbReference>
<dbReference type="InterPro" id="IPR036890">
    <property type="entry name" value="HATPase_C_sf"/>
</dbReference>
<reference evidence="17 18" key="1">
    <citation type="journal article" date="2022" name="Int. J. Syst. Evol. Microbiol.">
        <title>Pseudomonas aegrilactucae sp. nov. and Pseudomonas morbosilactucae sp. nov., pathogens causing bacterial rot of lettuce in Japan.</title>
        <authorList>
            <person name="Sawada H."/>
            <person name="Fujikawa T."/>
            <person name="Satou M."/>
        </authorList>
    </citation>
    <scope>NUCLEOTIDE SEQUENCE [LARGE SCALE GENOMIC DNA]</scope>
    <source>
        <strain evidence="17 18">MAFF 302030</strain>
    </source>
</reference>
<comment type="caution">
    <text evidence="17">The sequence shown here is derived from an EMBL/GenBank/DDBJ whole genome shotgun (WGS) entry which is preliminary data.</text>
</comment>
<sequence length="694" mass="75077">MLSGDQWNQLLQGFLSEGRDLLKEAEDSLLCLERAPDDQPAINGLFRAVHTLKGSAGIFSLTPLVNLTHHLESLLMSVRDGQRPLTPALTSLMLSCMDELSAMIERVDPDSGLLEVDEGPQGVLLAALMEAQGQTVDTPLPSDTAAPWQAVETTIEPARLWQISMAFAEDLLRNGFDPAAFVRYLKRLGDIVNLQTLSQGLPPLDSLDPEACYLGLELTLRSAADEAEIAEVFQFIDDFCQLSIVCLEPEPEAQWQPAQPVPATDAATPNPLASALSQAVSSLASPAPSPSTSRERRPQDTALVKVAAHKLDELINLVGELVISTAGAQMQARRNGDPACIESTLAVHQHVEQIRESALKLRMVEVGETFNRFHRVVRDVSQELNKNIQLSIRGGETELDKSVIDKIADPLTHLVRNAIDHGIEPASERLALGKPAAGNLNLNAYHDSGMIVLEISDDGRGLNTARILEKAMAKGMVEADAVLSDQAIHLLIFEPGFSTAEQVSNLSGRGVGMDVVRSAIDQLRGVIEIDSSPGQGCTFRIRLPLTLAIIDGFLVGVGQDHFVIPLDMVTECMEAGAEPLEQGYGYLNLRGQPLPCIALDRHFGLQGQPARRRNIVVVSQGRQQAGLIVDHLQGELQTVIKPLGQMFQHLRGISGSTILGSGQVALILDIPSLFRHLQALLDQPTRNGLAESLA</sequence>
<dbReference type="Gene3D" id="1.20.120.160">
    <property type="entry name" value="HPT domain"/>
    <property type="match status" value="1"/>
</dbReference>
<feature type="domain" description="HPt" evidence="16">
    <location>
        <begin position="3"/>
        <end position="107"/>
    </location>
</feature>
<dbReference type="InterPro" id="IPR005467">
    <property type="entry name" value="His_kinase_dom"/>
</dbReference>
<feature type="compositionally biased region" description="Low complexity" evidence="13">
    <location>
        <begin position="279"/>
        <end position="292"/>
    </location>
</feature>
<dbReference type="Gene3D" id="1.10.287.560">
    <property type="entry name" value="Histidine kinase CheA-like, homodimeric domain"/>
    <property type="match status" value="1"/>
</dbReference>
<dbReference type="InterPro" id="IPR036641">
    <property type="entry name" value="HPT_dom_sf"/>
</dbReference>
<keyword evidence="5 12" id="KW-0597">Phosphoprotein</keyword>
<protein>
    <recommendedName>
        <fullName evidence="3">Chemotaxis protein CheA</fullName>
        <ecNumber evidence="2">2.7.13.3</ecNumber>
    </recommendedName>
</protein>
<reference evidence="17 18" key="2">
    <citation type="journal article" date="2023" name="Plant Pathol.">
        <title>Dismantling and reorganizing Pseudomonas marginalis sensu#lato.</title>
        <authorList>
            <person name="Sawada H."/>
            <person name="Fujikawa T."/>
            <person name="Satou M."/>
        </authorList>
    </citation>
    <scope>NUCLEOTIDE SEQUENCE [LARGE SCALE GENOMIC DNA]</scope>
    <source>
        <strain evidence="17 18">MAFF 302030</strain>
    </source>
</reference>
<dbReference type="Gene3D" id="2.30.30.40">
    <property type="entry name" value="SH3 Domains"/>
    <property type="match status" value="1"/>
</dbReference>
<dbReference type="PANTHER" id="PTHR43395:SF10">
    <property type="entry name" value="CHEMOTAXIS PROTEIN CHEA"/>
    <property type="match status" value="1"/>
</dbReference>
<evidence type="ECO:0000256" key="7">
    <source>
        <dbReference type="ARBA" id="ARBA00022741"/>
    </source>
</evidence>
<evidence type="ECO:0000256" key="2">
    <source>
        <dbReference type="ARBA" id="ARBA00012438"/>
    </source>
</evidence>
<evidence type="ECO:0000256" key="1">
    <source>
        <dbReference type="ARBA" id="ARBA00000085"/>
    </source>
</evidence>
<evidence type="ECO:0000256" key="12">
    <source>
        <dbReference type="PROSITE-ProRule" id="PRU00110"/>
    </source>
</evidence>
<dbReference type="InterPro" id="IPR037006">
    <property type="entry name" value="CheA-like_homodim_sf"/>
</dbReference>
<evidence type="ECO:0000256" key="11">
    <source>
        <dbReference type="ARBA" id="ARBA00035100"/>
    </source>
</evidence>
<evidence type="ECO:0000259" key="16">
    <source>
        <dbReference type="PROSITE" id="PS50894"/>
    </source>
</evidence>